<accession>A0A1L5P4K4</accession>
<dbReference type="InterPro" id="IPR016071">
    <property type="entry name" value="Staphylococal_nuclease_OB-fold"/>
</dbReference>
<dbReference type="AlphaFoldDB" id="A0A1L5P4K4"/>
<organism evidence="2 3">
    <name type="scientific">Rhizobium etli 8C-3</name>
    <dbReference type="NCBI Taxonomy" id="538025"/>
    <lineage>
        <taxon>Bacteria</taxon>
        <taxon>Pseudomonadati</taxon>
        <taxon>Pseudomonadota</taxon>
        <taxon>Alphaproteobacteria</taxon>
        <taxon>Hyphomicrobiales</taxon>
        <taxon>Rhizobiaceae</taxon>
        <taxon>Rhizobium/Agrobacterium group</taxon>
        <taxon>Rhizobium</taxon>
    </lineage>
</organism>
<dbReference type="EMBL" id="CP017241">
    <property type="protein sequence ID" value="APO75065.1"/>
    <property type="molecule type" value="Genomic_DNA"/>
</dbReference>
<dbReference type="RefSeq" id="WP_074061475.1">
    <property type="nucleotide sequence ID" value="NZ_CP017241.1"/>
</dbReference>
<proteinExistence type="predicted"/>
<dbReference type="SUPFAM" id="SSF50199">
    <property type="entry name" value="Staphylococcal nuclease"/>
    <property type="match status" value="1"/>
</dbReference>
<evidence type="ECO:0000313" key="2">
    <source>
        <dbReference type="EMBL" id="APO75065.1"/>
    </source>
</evidence>
<dbReference type="PANTHER" id="PTHR12302:SF26">
    <property type="entry name" value="BLR1266 PROTEIN"/>
    <property type="match status" value="1"/>
</dbReference>
<dbReference type="PANTHER" id="PTHR12302">
    <property type="entry name" value="EBNA2 BINDING PROTEIN P100"/>
    <property type="match status" value="1"/>
</dbReference>
<evidence type="ECO:0000313" key="3">
    <source>
        <dbReference type="Proteomes" id="UP000185109"/>
    </source>
</evidence>
<sequence>MARGFKSIRDGVTALAILALIWLFAAKLDDRPDTLHSGRFHAADGDSLTAGAERMRLKGIDAPELHQSCERGGKRWACGRAAKEALQALVSERDTRCGGAGRDHYDRLLVVCRSGGIDLNAEMVARGMAVSNGDYEREEARARAQRAGLWAGAFKRPRDVRDHERRQSGLEDARR</sequence>
<dbReference type="Proteomes" id="UP000185109">
    <property type="component" value="Chromosome"/>
</dbReference>
<dbReference type="Gene3D" id="2.40.50.90">
    <property type="match status" value="1"/>
</dbReference>
<name>A0A1L5P4K4_RHIET</name>
<dbReference type="SMART" id="SM00318">
    <property type="entry name" value="SNc"/>
    <property type="match status" value="1"/>
</dbReference>
<reference evidence="2 3" key="1">
    <citation type="submission" date="2016-09" db="EMBL/GenBank/DDBJ databases">
        <title>The complete genome sequences of Rhizobium gallicum, symbiovars gallicum and phaseoli, symbionts associated to common bean (Phaseolus vulgaris).</title>
        <authorList>
            <person name="Bustos P."/>
            <person name="Santamaria R.I."/>
            <person name="Perez-Carrascal O.M."/>
            <person name="Juarez S."/>
            <person name="Lozano L."/>
            <person name="Martinez-Flores I."/>
            <person name="Martinez-Romero E."/>
            <person name="Cevallos M."/>
            <person name="Romero D."/>
            <person name="Davila G."/>
            <person name="Gonzalez V."/>
        </authorList>
    </citation>
    <scope>NUCLEOTIDE SEQUENCE [LARGE SCALE GENOMIC DNA]</scope>
    <source>
        <strain evidence="2 3">8C-3</strain>
    </source>
</reference>
<gene>
    <name evidence="2" type="ORF">AM571_CH02256</name>
</gene>
<dbReference type="InterPro" id="IPR035437">
    <property type="entry name" value="SNase_OB-fold_sf"/>
</dbReference>
<protein>
    <submittedName>
        <fullName evidence="2">Nuclease SNase-like protein</fullName>
    </submittedName>
</protein>
<evidence type="ECO:0000259" key="1">
    <source>
        <dbReference type="PROSITE" id="PS50830"/>
    </source>
</evidence>
<feature type="domain" description="TNase-like" evidence="1">
    <location>
        <begin position="44"/>
        <end position="152"/>
    </location>
</feature>
<dbReference type="Pfam" id="PF00565">
    <property type="entry name" value="SNase"/>
    <property type="match status" value="1"/>
</dbReference>
<dbReference type="PROSITE" id="PS50830">
    <property type="entry name" value="TNASE_3"/>
    <property type="match status" value="1"/>
</dbReference>